<evidence type="ECO:0000256" key="4">
    <source>
        <dbReference type="ARBA" id="ARBA00022833"/>
    </source>
</evidence>
<keyword evidence="5" id="KW-0456">Lyase</keyword>
<evidence type="ECO:0000256" key="5">
    <source>
        <dbReference type="ARBA" id="ARBA00023239"/>
    </source>
</evidence>
<keyword evidence="8" id="KW-0732">Signal</keyword>
<evidence type="ECO:0000256" key="6">
    <source>
        <dbReference type="ARBA" id="ARBA00048348"/>
    </source>
</evidence>
<dbReference type="SUPFAM" id="SSF51069">
    <property type="entry name" value="Carbonic anhydrase"/>
    <property type="match status" value="1"/>
</dbReference>
<dbReference type="PROSITE" id="PS51144">
    <property type="entry name" value="ALPHA_CA_2"/>
    <property type="match status" value="1"/>
</dbReference>
<dbReference type="EMBL" id="JAUEDM010000005">
    <property type="protein sequence ID" value="KAK3315840.1"/>
    <property type="molecule type" value="Genomic_DNA"/>
</dbReference>
<keyword evidence="3" id="KW-0479">Metal-binding</keyword>
<feature type="signal peptide" evidence="8">
    <location>
        <begin position="1"/>
        <end position="19"/>
    </location>
</feature>
<reference evidence="10" key="1">
    <citation type="journal article" date="2023" name="Mol. Phylogenet. Evol.">
        <title>Genome-scale phylogeny and comparative genomics of the fungal order Sordariales.</title>
        <authorList>
            <person name="Hensen N."/>
            <person name="Bonometti L."/>
            <person name="Westerberg I."/>
            <person name="Brannstrom I.O."/>
            <person name="Guillou S."/>
            <person name="Cros-Aarteil S."/>
            <person name="Calhoun S."/>
            <person name="Haridas S."/>
            <person name="Kuo A."/>
            <person name="Mondo S."/>
            <person name="Pangilinan J."/>
            <person name="Riley R."/>
            <person name="LaButti K."/>
            <person name="Andreopoulos B."/>
            <person name="Lipzen A."/>
            <person name="Chen C."/>
            <person name="Yan M."/>
            <person name="Daum C."/>
            <person name="Ng V."/>
            <person name="Clum A."/>
            <person name="Steindorff A."/>
            <person name="Ohm R.A."/>
            <person name="Martin F."/>
            <person name="Silar P."/>
            <person name="Natvig D.O."/>
            <person name="Lalanne C."/>
            <person name="Gautier V."/>
            <person name="Ament-Velasquez S.L."/>
            <person name="Kruys A."/>
            <person name="Hutchinson M.I."/>
            <person name="Powell A.J."/>
            <person name="Barry K."/>
            <person name="Miller A.N."/>
            <person name="Grigoriev I.V."/>
            <person name="Debuchy R."/>
            <person name="Gladieux P."/>
            <person name="Hiltunen Thoren M."/>
            <person name="Johannesson H."/>
        </authorList>
    </citation>
    <scope>NUCLEOTIDE SEQUENCE</scope>
    <source>
        <strain evidence="10">CBS 118394</strain>
    </source>
</reference>
<name>A0AAE0HZP4_9PEZI</name>
<evidence type="ECO:0000256" key="7">
    <source>
        <dbReference type="SAM" id="MobiDB-lite"/>
    </source>
</evidence>
<dbReference type="PANTHER" id="PTHR18952:SF265">
    <property type="entry name" value="CARBONIC ANHYDRASE"/>
    <property type="match status" value="1"/>
</dbReference>
<comment type="similarity">
    <text evidence="1">Belongs to the alpha-carbonic anhydrase family.</text>
</comment>
<evidence type="ECO:0000313" key="11">
    <source>
        <dbReference type="Proteomes" id="UP001283341"/>
    </source>
</evidence>
<proteinExistence type="inferred from homology"/>
<feature type="region of interest" description="Disordered" evidence="7">
    <location>
        <begin position="230"/>
        <end position="250"/>
    </location>
</feature>
<dbReference type="InterPro" id="IPR023561">
    <property type="entry name" value="Carbonic_anhydrase_a-class"/>
</dbReference>
<feature type="chain" id="PRO_5042109792" description="carbonic anhydrase" evidence="8">
    <location>
        <begin position="20"/>
        <end position="368"/>
    </location>
</feature>
<keyword evidence="4" id="KW-0862">Zinc</keyword>
<sequence>MGRFPSVLLIVASVTQVLSLCSHNTFLHPRAEGGAVEVKTFGYVGNIGPLFWATLEVPANSVCATGTRQSPIDMREGTFNMIPASDLSIEIPDFPAGTEFENLGTTVEIIGKGGELKFGDKTFTFQQAHFHLPSEHLDNGTTRAMEMHAVWQSENQEIAVIGTYIDIAIEGAAAVAPIATAPTEPPAAAPPAEVGAAVAPAYATEGVVEAVGLPAPVQVQERSWLGRFRRRSEAKKQQQQKRQEVAAPPSTAASAFLETIFSKVGEIATPGTVTETPPLVISEVVNLWKAGSFQGYSGSLTTPPCSEGVHWLVSTQTLRVSAATFFKVRDVLGFNSRITQNAPGKINVMAEAAMKALTLAVPLPAAAA</sequence>
<dbReference type="Gene3D" id="3.10.200.10">
    <property type="entry name" value="Alpha carbonic anhydrase"/>
    <property type="match status" value="1"/>
</dbReference>
<dbReference type="EC" id="4.2.1.1" evidence="2"/>
<comment type="catalytic activity">
    <reaction evidence="6">
        <text>hydrogencarbonate + H(+) = CO2 + H2O</text>
        <dbReference type="Rhea" id="RHEA:10748"/>
        <dbReference type="ChEBI" id="CHEBI:15377"/>
        <dbReference type="ChEBI" id="CHEBI:15378"/>
        <dbReference type="ChEBI" id="CHEBI:16526"/>
        <dbReference type="ChEBI" id="CHEBI:17544"/>
        <dbReference type="EC" id="4.2.1.1"/>
    </reaction>
</comment>
<dbReference type="Pfam" id="PF00194">
    <property type="entry name" value="Carb_anhydrase"/>
    <property type="match status" value="2"/>
</dbReference>
<dbReference type="PANTHER" id="PTHR18952">
    <property type="entry name" value="CARBONIC ANHYDRASE"/>
    <property type="match status" value="1"/>
</dbReference>
<dbReference type="GO" id="GO:0008270">
    <property type="term" value="F:zinc ion binding"/>
    <property type="evidence" value="ECO:0007669"/>
    <property type="project" value="InterPro"/>
</dbReference>
<keyword evidence="11" id="KW-1185">Reference proteome</keyword>
<feature type="domain" description="Alpha-carbonic anhydrase" evidence="9">
    <location>
        <begin position="39"/>
        <end position="368"/>
    </location>
</feature>
<dbReference type="InterPro" id="IPR036398">
    <property type="entry name" value="CA_dom_sf"/>
</dbReference>
<reference evidence="10" key="2">
    <citation type="submission" date="2023-06" db="EMBL/GenBank/DDBJ databases">
        <authorList>
            <consortium name="Lawrence Berkeley National Laboratory"/>
            <person name="Haridas S."/>
            <person name="Hensen N."/>
            <person name="Bonometti L."/>
            <person name="Westerberg I."/>
            <person name="Brannstrom I.O."/>
            <person name="Guillou S."/>
            <person name="Cros-Aarteil S."/>
            <person name="Calhoun S."/>
            <person name="Kuo A."/>
            <person name="Mondo S."/>
            <person name="Pangilinan J."/>
            <person name="Riley R."/>
            <person name="Labutti K."/>
            <person name="Andreopoulos B."/>
            <person name="Lipzen A."/>
            <person name="Chen C."/>
            <person name="Yanf M."/>
            <person name="Daum C."/>
            <person name="Ng V."/>
            <person name="Clum A."/>
            <person name="Steindorff A."/>
            <person name="Ohm R."/>
            <person name="Martin F."/>
            <person name="Silar P."/>
            <person name="Natvig D."/>
            <person name="Lalanne C."/>
            <person name="Gautier V."/>
            <person name="Ament-Velasquez S.L."/>
            <person name="Kruys A."/>
            <person name="Hutchinson M.I."/>
            <person name="Powell A.J."/>
            <person name="Barry K."/>
            <person name="Miller A.N."/>
            <person name="Grigoriev I.V."/>
            <person name="Debuchy R."/>
            <person name="Gladieux P."/>
            <person name="Thoren M.H."/>
            <person name="Johannesson H."/>
        </authorList>
    </citation>
    <scope>NUCLEOTIDE SEQUENCE</scope>
    <source>
        <strain evidence="10">CBS 118394</strain>
    </source>
</reference>
<dbReference type="Proteomes" id="UP001283341">
    <property type="component" value="Unassembled WGS sequence"/>
</dbReference>
<organism evidence="10 11">
    <name type="scientific">Apodospora peruviana</name>
    <dbReference type="NCBI Taxonomy" id="516989"/>
    <lineage>
        <taxon>Eukaryota</taxon>
        <taxon>Fungi</taxon>
        <taxon>Dikarya</taxon>
        <taxon>Ascomycota</taxon>
        <taxon>Pezizomycotina</taxon>
        <taxon>Sordariomycetes</taxon>
        <taxon>Sordariomycetidae</taxon>
        <taxon>Sordariales</taxon>
        <taxon>Lasiosphaeriaceae</taxon>
        <taxon>Apodospora</taxon>
    </lineage>
</organism>
<evidence type="ECO:0000256" key="1">
    <source>
        <dbReference type="ARBA" id="ARBA00010718"/>
    </source>
</evidence>
<evidence type="ECO:0000259" key="9">
    <source>
        <dbReference type="PROSITE" id="PS51144"/>
    </source>
</evidence>
<dbReference type="AlphaFoldDB" id="A0AAE0HZP4"/>
<dbReference type="GO" id="GO:0004089">
    <property type="term" value="F:carbonate dehydratase activity"/>
    <property type="evidence" value="ECO:0007669"/>
    <property type="project" value="UniProtKB-EC"/>
</dbReference>
<protein>
    <recommendedName>
        <fullName evidence="2">carbonic anhydrase</fullName>
        <ecNumber evidence="2">4.2.1.1</ecNumber>
    </recommendedName>
</protein>
<dbReference type="CDD" id="cd03124">
    <property type="entry name" value="alpha_CA_prokaryotic_like"/>
    <property type="match status" value="1"/>
</dbReference>
<evidence type="ECO:0000313" key="10">
    <source>
        <dbReference type="EMBL" id="KAK3315840.1"/>
    </source>
</evidence>
<dbReference type="InterPro" id="IPR001148">
    <property type="entry name" value="CA_dom"/>
</dbReference>
<dbReference type="InterPro" id="IPR041891">
    <property type="entry name" value="Alpha_CA_prokaryot-like"/>
</dbReference>
<dbReference type="SMART" id="SM01057">
    <property type="entry name" value="Carb_anhydrase"/>
    <property type="match status" value="1"/>
</dbReference>
<accession>A0AAE0HZP4</accession>
<evidence type="ECO:0000256" key="2">
    <source>
        <dbReference type="ARBA" id="ARBA00012925"/>
    </source>
</evidence>
<evidence type="ECO:0000256" key="3">
    <source>
        <dbReference type="ARBA" id="ARBA00022723"/>
    </source>
</evidence>
<evidence type="ECO:0000256" key="8">
    <source>
        <dbReference type="SAM" id="SignalP"/>
    </source>
</evidence>
<gene>
    <name evidence="10" type="ORF">B0H66DRAFT_272218</name>
</gene>
<comment type="caution">
    <text evidence="10">The sequence shown here is derived from an EMBL/GenBank/DDBJ whole genome shotgun (WGS) entry which is preliminary data.</text>
</comment>